<dbReference type="AlphaFoldDB" id="A0AAC9XKM4"/>
<reference evidence="1 2" key="1">
    <citation type="submission" date="2017-02" db="EMBL/GenBank/DDBJ databases">
        <title>Complete genome sequence of Brachyspira hampsonii genomovar I strain NSH-16 (ATCC BAA-2463).</title>
        <authorList>
            <person name="Mirajkar N.S."/>
            <person name="Gebhart C.J."/>
        </authorList>
    </citation>
    <scope>NUCLEOTIDE SEQUENCE [LARGE SCALE GENOMIC DNA]</scope>
    <source>
        <strain evidence="1 2">NSH-16</strain>
    </source>
</reference>
<name>A0AAC9XKM4_9SPIR</name>
<organism evidence="1 2">
    <name type="scientific">Brachyspira hampsonii</name>
    <dbReference type="NCBI Taxonomy" id="1287055"/>
    <lineage>
        <taxon>Bacteria</taxon>
        <taxon>Pseudomonadati</taxon>
        <taxon>Spirochaetota</taxon>
        <taxon>Spirochaetia</taxon>
        <taxon>Brachyspirales</taxon>
        <taxon>Brachyspiraceae</taxon>
        <taxon>Brachyspira</taxon>
    </lineage>
</organism>
<evidence type="ECO:0000313" key="1">
    <source>
        <dbReference type="EMBL" id="ASJ21418.1"/>
    </source>
</evidence>
<keyword evidence="2" id="KW-1185">Reference proteome</keyword>
<dbReference type="Proteomes" id="UP000264880">
    <property type="component" value="Chromosome"/>
</dbReference>
<sequence length="310" mass="37494">MSEIGINSMLDTIDDIKTNKLKFNLLIGGKECRTLEEVKENFNIDDIKKYYDSDLLERWLLNNDYKDLCSKIQALKSKYIFDHTIGPLKAHPVMLVNVKQELKDTFFPEYKKDKIFPAFTISYYDDHYNYNDYKNYSTADEYFYNYKKIVNVIINDSTDYIKSYIDLLAERYSYFFYYDYKNFIKKIMENKNYYALFCMFYNDFMRYYLKEDDNVSNFINEKIIKNISEKVNNDFSYVKYYSKSESNSDGHFIEISNKECIILYIENASVTSINNKEKVYNKDKINNKFIKINGIRYNWQYNNKIVYIEM</sequence>
<dbReference type="EMBL" id="CP019914">
    <property type="protein sequence ID" value="ASJ21418.1"/>
    <property type="molecule type" value="Genomic_DNA"/>
</dbReference>
<gene>
    <name evidence="1" type="ORF">BHAMNSH16_07080</name>
</gene>
<evidence type="ECO:0000313" key="2">
    <source>
        <dbReference type="Proteomes" id="UP000264880"/>
    </source>
</evidence>
<proteinExistence type="predicted"/>
<dbReference type="KEGG" id="bhp:BHAMNSH16_07080"/>
<accession>A0AAC9XKM4</accession>
<dbReference type="RefSeq" id="WP_069731421.1">
    <property type="nucleotide sequence ID" value="NZ_CP019914.1"/>
</dbReference>
<protein>
    <submittedName>
        <fullName evidence="1">Uncharacterized protein</fullName>
    </submittedName>
</protein>